<evidence type="ECO:0000313" key="5">
    <source>
        <dbReference type="Proteomes" id="UP000015462"/>
    </source>
</evidence>
<protein>
    <submittedName>
        <fullName evidence="4">Uroporphyrinogen-III synthase/uroporphyrin-III C-methyltransferase</fullName>
    </submittedName>
</protein>
<dbReference type="EMBL" id="ASHL01000010">
    <property type="protein sequence ID" value="EPD12438.1"/>
    <property type="molecule type" value="Genomic_DNA"/>
</dbReference>
<dbReference type="Proteomes" id="UP000015462">
    <property type="component" value="Unassembled WGS sequence"/>
</dbReference>
<feature type="coiled-coil region" evidence="1">
    <location>
        <begin position="64"/>
        <end position="116"/>
    </location>
</feature>
<evidence type="ECO:0000256" key="1">
    <source>
        <dbReference type="SAM" id="Coils"/>
    </source>
</evidence>
<keyword evidence="3" id="KW-0812">Transmembrane</keyword>
<dbReference type="RefSeq" id="WP_016390864.1">
    <property type="nucleotide sequence ID" value="NZ_KE646810.1"/>
</dbReference>
<sequence length="417" mass="45352">MNDSSKQEAHTEDKPNPKASSKQPEKVVAKTSSTNQPKQKSRSAIAWLAIFLVILATMAGYLAFKQLTQHISQLSSSIDALKNDTSGASNELQSKTRQVSNQLSDLNSHVEQLEQSADERITLLQQQVGKNRRQWLIAEAEYLVSVANTRLQLAGDVDTAIVALQTADQRLKENGDPLTFAIRQQIAKEINLLNSTVLPDTVGLSSQLLALEDAVSNMGIKAPHAGTAQAPEIGKGDTSPIPENIQDTLNDAWESFSKLIVVRRSDKPLAALMTPERIELIRKNLALKLESARLALINQQQALYTANIAIAKTWLGDYFDHNNPAVKTALKQLDKLENTVIKAELPSIALSLKMLRDLPLLSMSAEDSTAPSITIATPASIEKKDLSSQPPAEEPAPLAIDNNMPTSAAPEPTKAEQ</sequence>
<feature type="region of interest" description="Disordered" evidence="2">
    <location>
        <begin position="373"/>
        <end position="417"/>
    </location>
</feature>
<dbReference type="InterPro" id="IPR007470">
    <property type="entry name" value="HemX"/>
</dbReference>
<reference evidence="4 5" key="1">
    <citation type="journal article" date="2013" name="Genome Announc.">
        <title>Genome Sequence of the Pyrene- and Fluoranthene-Degrading Bacterium Cycloclasticus sp. Strain PY97M.</title>
        <authorList>
            <person name="Cui Z."/>
            <person name="Xu G."/>
            <person name="Li Q."/>
            <person name="Gao W."/>
            <person name="Zheng L."/>
        </authorList>
    </citation>
    <scope>NUCLEOTIDE SEQUENCE [LARGE SCALE GENOMIC DNA]</scope>
    <source>
        <strain evidence="4 5">PY97M</strain>
    </source>
</reference>
<dbReference type="PANTHER" id="PTHR38043:SF1">
    <property type="entry name" value="PROTEIN HEMX"/>
    <property type="match status" value="1"/>
</dbReference>
<keyword evidence="3" id="KW-0472">Membrane</keyword>
<keyword evidence="1" id="KW-0175">Coiled coil</keyword>
<comment type="caution">
    <text evidence="4">The sequence shown here is derived from an EMBL/GenBank/DDBJ whole genome shotgun (WGS) entry which is preliminary data.</text>
</comment>
<keyword evidence="5" id="KW-1185">Reference proteome</keyword>
<dbReference type="PANTHER" id="PTHR38043">
    <property type="entry name" value="PROTEIN HEMX"/>
    <property type="match status" value="1"/>
</dbReference>
<name>A0AB33YZV0_9GAMM</name>
<accession>A0AB33YZV0</accession>
<proteinExistence type="predicted"/>
<keyword evidence="3" id="KW-1133">Transmembrane helix</keyword>
<gene>
    <name evidence="4" type="ORF">L196_09969</name>
</gene>
<dbReference type="Pfam" id="PF04375">
    <property type="entry name" value="HemX"/>
    <property type="match status" value="1"/>
</dbReference>
<evidence type="ECO:0000313" key="4">
    <source>
        <dbReference type="EMBL" id="EPD12438.1"/>
    </source>
</evidence>
<organism evidence="4 5">
    <name type="scientific">Cycloclasticus pugetii</name>
    <dbReference type="NCBI Taxonomy" id="34068"/>
    <lineage>
        <taxon>Bacteria</taxon>
        <taxon>Pseudomonadati</taxon>
        <taxon>Pseudomonadota</taxon>
        <taxon>Gammaproteobacteria</taxon>
        <taxon>Thiotrichales</taxon>
        <taxon>Piscirickettsiaceae</taxon>
        <taxon>Cycloclasticus</taxon>
    </lineage>
</organism>
<feature type="region of interest" description="Disordered" evidence="2">
    <location>
        <begin position="1"/>
        <end position="36"/>
    </location>
</feature>
<feature type="transmembrane region" description="Helical" evidence="3">
    <location>
        <begin position="44"/>
        <end position="64"/>
    </location>
</feature>
<evidence type="ECO:0000256" key="3">
    <source>
        <dbReference type="SAM" id="Phobius"/>
    </source>
</evidence>
<evidence type="ECO:0000256" key="2">
    <source>
        <dbReference type="SAM" id="MobiDB-lite"/>
    </source>
</evidence>
<dbReference type="AlphaFoldDB" id="A0AB33YZV0"/>
<feature type="compositionally biased region" description="Basic and acidic residues" evidence="2">
    <location>
        <begin position="1"/>
        <end position="16"/>
    </location>
</feature>